<dbReference type="EMBL" id="JACIJE010000003">
    <property type="protein sequence ID" value="MBB5689321.1"/>
    <property type="molecule type" value="Genomic_DNA"/>
</dbReference>
<protein>
    <submittedName>
        <fullName evidence="1">Uncharacterized protein</fullName>
    </submittedName>
</protein>
<gene>
    <name evidence="1" type="ORF">FHS88_001446</name>
</gene>
<sequence length="160" mass="16503">MKGISAAWPNARTATTLSLGGAAVLMVVLASCAPAAPSLTAAAWCDGFEQERLGLTARLEGKNLTRLRAAESVVAPAVGRTRAVSGISLLGGYQEALQAQRPDLTGAAMYLAAASGRPVTEQLVREVNALLCVATTPAQVRTIATEAQAAWQGMQARARS</sequence>
<keyword evidence="2" id="KW-1185">Reference proteome</keyword>
<dbReference type="PROSITE" id="PS51257">
    <property type="entry name" value="PROKAR_LIPOPROTEIN"/>
    <property type="match status" value="1"/>
</dbReference>
<dbReference type="RefSeq" id="WP_211842709.1">
    <property type="nucleotide sequence ID" value="NZ_JAAEDJ010000180.1"/>
</dbReference>
<proteinExistence type="predicted"/>
<comment type="caution">
    <text evidence="1">The sequence shown here is derived from an EMBL/GenBank/DDBJ whole genome shotgun (WGS) entry which is preliminary data.</text>
</comment>
<name>A0A840XZW6_9PROT</name>
<reference evidence="1 2" key="1">
    <citation type="submission" date="2020-08" db="EMBL/GenBank/DDBJ databases">
        <title>Genomic Encyclopedia of Type Strains, Phase IV (KMG-IV): sequencing the most valuable type-strain genomes for metagenomic binning, comparative biology and taxonomic classification.</title>
        <authorList>
            <person name="Goeker M."/>
        </authorList>
    </citation>
    <scope>NUCLEOTIDE SEQUENCE [LARGE SCALE GENOMIC DNA]</scope>
    <source>
        <strain evidence="1 2">DSM 25895</strain>
    </source>
</reference>
<organism evidence="1 2">
    <name type="scientific">Neoroseomonas alkaliterrae</name>
    <dbReference type="NCBI Taxonomy" id="1452450"/>
    <lineage>
        <taxon>Bacteria</taxon>
        <taxon>Pseudomonadati</taxon>
        <taxon>Pseudomonadota</taxon>
        <taxon>Alphaproteobacteria</taxon>
        <taxon>Acetobacterales</taxon>
        <taxon>Acetobacteraceae</taxon>
        <taxon>Neoroseomonas</taxon>
    </lineage>
</organism>
<evidence type="ECO:0000313" key="1">
    <source>
        <dbReference type="EMBL" id="MBB5689321.1"/>
    </source>
</evidence>
<evidence type="ECO:0000313" key="2">
    <source>
        <dbReference type="Proteomes" id="UP000562254"/>
    </source>
</evidence>
<accession>A0A840XZW6</accession>
<dbReference type="AlphaFoldDB" id="A0A840XZW6"/>
<dbReference type="Proteomes" id="UP000562254">
    <property type="component" value="Unassembled WGS sequence"/>
</dbReference>